<organism evidence="8 9">
    <name type="scientific">Vespula germanica</name>
    <name type="common">German yellow jacket</name>
    <name type="synonym">Paravespula germanica</name>
    <dbReference type="NCBI Taxonomy" id="30212"/>
    <lineage>
        <taxon>Eukaryota</taxon>
        <taxon>Metazoa</taxon>
        <taxon>Ecdysozoa</taxon>
        <taxon>Arthropoda</taxon>
        <taxon>Hexapoda</taxon>
        <taxon>Insecta</taxon>
        <taxon>Pterygota</taxon>
        <taxon>Neoptera</taxon>
        <taxon>Endopterygota</taxon>
        <taxon>Hymenoptera</taxon>
        <taxon>Apocrita</taxon>
        <taxon>Aculeata</taxon>
        <taxon>Vespoidea</taxon>
        <taxon>Vespidae</taxon>
        <taxon>Vespinae</taxon>
        <taxon>Vespula</taxon>
    </lineage>
</organism>
<evidence type="ECO:0000256" key="5">
    <source>
        <dbReference type="ARBA" id="ARBA00023242"/>
    </source>
</evidence>
<dbReference type="GO" id="GO:0005634">
    <property type="term" value="C:nucleus"/>
    <property type="evidence" value="ECO:0007669"/>
    <property type="project" value="UniProtKB-SubCell"/>
</dbReference>
<evidence type="ECO:0000256" key="4">
    <source>
        <dbReference type="ARBA" id="ARBA00022840"/>
    </source>
</evidence>
<dbReference type="GO" id="GO:0005524">
    <property type="term" value="F:ATP binding"/>
    <property type="evidence" value="ECO:0007669"/>
    <property type="project" value="UniProtKB-KW"/>
</dbReference>
<gene>
    <name evidence="8" type="ORF">HZH68_011026</name>
</gene>
<comment type="caution">
    <text evidence="8">The sequence shown here is derived from an EMBL/GenBank/DDBJ whole genome shotgun (WGS) entry which is preliminary data.</text>
</comment>
<keyword evidence="3" id="KW-0547">Nucleotide-binding</keyword>
<feature type="domain" description="AAA ATPase AAA+ lid" evidence="7">
    <location>
        <begin position="226"/>
        <end position="269"/>
    </location>
</feature>
<name>A0A834JMB3_VESGE</name>
<dbReference type="FunFam" id="1.10.8.60:FF:000018">
    <property type="entry name" value="26S protease regulatory subunit 6B"/>
    <property type="match status" value="1"/>
</dbReference>
<evidence type="ECO:0000256" key="3">
    <source>
        <dbReference type="ARBA" id="ARBA00022741"/>
    </source>
</evidence>
<accession>A0A834JMB3</accession>
<evidence type="ECO:0000259" key="6">
    <source>
        <dbReference type="Pfam" id="PF15386"/>
    </source>
</evidence>
<comment type="subcellular location">
    <subcellularLocation>
        <location evidence="1">Nucleus</location>
    </subcellularLocation>
</comment>
<dbReference type="PANTHER" id="PTHR23073">
    <property type="entry name" value="26S PROTEASOME REGULATORY SUBUNIT"/>
    <property type="match status" value="1"/>
</dbReference>
<dbReference type="EMBL" id="JACSDZ010000011">
    <property type="protein sequence ID" value="KAF7391483.1"/>
    <property type="molecule type" value="Genomic_DNA"/>
</dbReference>
<keyword evidence="4" id="KW-0067">ATP-binding</keyword>
<dbReference type="InterPro" id="IPR027417">
    <property type="entry name" value="P-loop_NTPase"/>
</dbReference>
<dbReference type="AlphaFoldDB" id="A0A834JMB3"/>
<dbReference type="SUPFAM" id="SSF52540">
    <property type="entry name" value="P-loop containing nucleoside triphosphate hydrolases"/>
    <property type="match status" value="1"/>
</dbReference>
<dbReference type="InterPro" id="IPR041569">
    <property type="entry name" value="AAA_lid_3"/>
</dbReference>
<dbReference type="InterPro" id="IPR028149">
    <property type="entry name" value="Tantalus-like"/>
</dbReference>
<reference evidence="8" key="1">
    <citation type="journal article" date="2020" name="G3 (Bethesda)">
        <title>High-Quality Assemblies for Three Invasive Social Wasps from the &lt;i&gt;Vespula&lt;/i&gt; Genus.</title>
        <authorList>
            <person name="Harrop T.W.R."/>
            <person name="Guhlin J."/>
            <person name="McLaughlin G.M."/>
            <person name="Permina E."/>
            <person name="Stockwell P."/>
            <person name="Gilligan J."/>
            <person name="Le Lec M.F."/>
            <person name="Gruber M.A.M."/>
            <person name="Quinn O."/>
            <person name="Lovegrove M."/>
            <person name="Duncan E.J."/>
            <person name="Remnant E.J."/>
            <person name="Van Eeckhoven J."/>
            <person name="Graham B."/>
            <person name="Knapp R.A."/>
            <person name="Langford K.W."/>
            <person name="Kronenberg Z."/>
            <person name="Press M.O."/>
            <person name="Eacker S.M."/>
            <person name="Wilson-Rankin E.E."/>
            <person name="Purcell J."/>
            <person name="Lester P.J."/>
            <person name="Dearden P.K."/>
        </authorList>
    </citation>
    <scope>NUCLEOTIDE SEQUENCE</scope>
    <source>
        <strain evidence="8">Linc-1</strain>
    </source>
</reference>
<dbReference type="Pfam" id="PF17862">
    <property type="entry name" value="AAA_lid_3"/>
    <property type="match status" value="1"/>
</dbReference>
<proteinExistence type="predicted"/>
<dbReference type="InterPro" id="IPR050221">
    <property type="entry name" value="26S_Proteasome_ATPase"/>
</dbReference>
<feature type="domain" description="Tantalus-like" evidence="6">
    <location>
        <begin position="66"/>
        <end position="118"/>
    </location>
</feature>
<protein>
    <recommendedName>
        <fullName evidence="10">AAA ATPase AAA+ lid domain-containing protein</fullName>
    </recommendedName>
</protein>
<evidence type="ECO:0000259" key="7">
    <source>
        <dbReference type="Pfam" id="PF17862"/>
    </source>
</evidence>
<evidence type="ECO:0000313" key="9">
    <source>
        <dbReference type="Proteomes" id="UP000617340"/>
    </source>
</evidence>
<dbReference type="Proteomes" id="UP000617340">
    <property type="component" value="Unassembled WGS sequence"/>
</dbReference>
<keyword evidence="2" id="KW-0597">Phosphoprotein</keyword>
<evidence type="ECO:0000313" key="8">
    <source>
        <dbReference type="EMBL" id="KAF7391483.1"/>
    </source>
</evidence>
<keyword evidence="9" id="KW-1185">Reference proteome</keyword>
<dbReference type="Pfam" id="PF15386">
    <property type="entry name" value="Tantalus"/>
    <property type="match status" value="1"/>
</dbReference>
<evidence type="ECO:0000256" key="2">
    <source>
        <dbReference type="ARBA" id="ARBA00022553"/>
    </source>
</evidence>
<dbReference type="Gene3D" id="3.40.50.300">
    <property type="entry name" value="P-loop containing nucleotide triphosphate hydrolases"/>
    <property type="match status" value="1"/>
</dbReference>
<keyword evidence="5" id="KW-0539">Nucleus</keyword>
<evidence type="ECO:0008006" key="10">
    <source>
        <dbReference type="Google" id="ProtNLM"/>
    </source>
</evidence>
<dbReference type="Gene3D" id="1.10.8.60">
    <property type="match status" value="1"/>
</dbReference>
<sequence length="286" mass="33537">MDEEFVETTKLNHTIDDVNMPAVTASLEMLTVNTNLHSISENKKNLRKRIPKAVPAELLNRRCSRRPKKRNCKEMESNEDIKDYYLDKSFKKKVNNLETIFEETANANENSIYMSVKRYKRMIQFQQQPNDSKLQKRRTKIKKMFGSKINFRRKHGSMQALLNKLNYIRSNSPVNSESKTKADTLDPALLRPGRLDRKIEFPLPDRRQKRLIFSTITAKMNLSEEVDLEDYVARPDRISGADINAICQEAGMHAVRENRYIVLAKDFEKGYKNNIKKDESEHEFYK</sequence>
<evidence type="ECO:0000256" key="1">
    <source>
        <dbReference type="ARBA" id="ARBA00004123"/>
    </source>
</evidence>